<dbReference type="PANTHER" id="PTHR21256:SF2">
    <property type="entry name" value="HISTIDINE BIOSYNTHESIS TRIFUNCTIONAL PROTEIN"/>
    <property type="match status" value="1"/>
</dbReference>
<evidence type="ECO:0000256" key="12">
    <source>
        <dbReference type="HAMAP-Rule" id="MF_01024"/>
    </source>
</evidence>
<evidence type="ECO:0000256" key="11">
    <source>
        <dbReference type="ARBA" id="ARBA00049489"/>
    </source>
</evidence>
<keyword evidence="6 12" id="KW-0479">Metal-binding</keyword>
<dbReference type="PANTHER" id="PTHR21256">
    <property type="entry name" value="HISTIDINOL DEHYDROGENASE HDH"/>
    <property type="match status" value="1"/>
</dbReference>
<keyword evidence="10 12" id="KW-0368">Histidine biosynthesis</keyword>
<evidence type="ECO:0000256" key="9">
    <source>
        <dbReference type="ARBA" id="ARBA00023027"/>
    </source>
</evidence>
<comment type="function">
    <text evidence="1 12">Catalyzes the sequential NAD-dependent oxidations of L-histidinol to L-histidinaldehyde and then to L-histidine.</text>
</comment>
<dbReference type="NCBIfam" id="TIGR00069">
    <property type="entry name" value="hisD"/>
    <property type="match status" value="1"/>
</dbReference>
<evidence type="ECO:0000256" key="10">
    <source>
        <dbReference type="ARBA" id="ARBA00023102"/>
    </source>
</evidence>
<dbReference type="Gene3D" id="3.40.50.1980">
    <property type="entry name" value="Nitrogenase molybdenum iron protein domain"/>
    <property type="match status" value="2"/>
</dbReference>
<dbReference type="PROSITE" id="PS00611">
    <property type="entry name" value="HISOL_DEHYDROGENASE"/>
    <property type="match status" value="1"/>
</dbReference>
<comment type="cofactor">
    <cofactor evidence="12">
        <name>Zn(2+)</name>
        <dbReference type="ChEBI" id="CHEBI:29105"/>
    </cofactor>
    <text evidence="12">Binds 1 zinc ion per subunit.</text>
</comment>
<dbReference type="HAMAP" id="MF_01024">
    <property type="entry name" value="HisD"/>
    <property type="match status" value="1"/>
</dbReference>
<feature type="binding site" evidence="12">
    <location>
        <position position="366"/>
    </location>
    <ligand>
        <name>substrate</name>
    </ligand>
</feature>
<evidence type="ECO:0000256" key="4">
    <source>
        <dbReference type="ARBA" id="ARBA00012965"/>
    </source>
</evidence>
<feature type="binding site" evidence="12">
    <location>
        <position position="266"/>
    </location>
    <ligand>
        <name>substrate</name>
    </ligand>
</feature>
<evidence type="ECO:0000256" key="13">
    <source>
        <dbReference type="PIRNR" id="PIRNR000099"/>
    </source>
</evidence>
<feature type="binding site" evidence="12">
    <location>
        <position position="263"/>
    </location>
    <ligand>
        <name>Zn(2+)</name>
        <dbReference type="ChEBI" id="CHEBI:29105"/>
    </ligand>
</feature>
<dbReference type="SUPFAM" id="SSF53720">
    <property type="entry name" value="ALDH-like"/>
    <property type="match status" value="1"/>
</dbReference>
<dbReference type="InterPro" id="IPR016161">
    <property type="entry name" value="Ald_DH/histidinol_DH"/>
</dbReference>
<dbReference type="EMBL" id="PXVD01000004">
    <property type="protein sequence ID" value="MDJ1370409.1"/>
    <property type="molecule type" value="Genomic_DNA"/>
</dbReference>
<evidence type="ECO:0000256" key="6">
    <source>
        <dbReference type="ARBA" id="ARBA00022723"/>
    </source>
</evidence>
<comment type="pathway">
    <text evidence="2 12">Amino-acid biosynthesis; L-histidine biosynthesis; L-histidine from 5-phospho-alpha-D-ribose 1-diphosphate: step 9/9.</text>
</comment>
<feature type="active site" description="Proton acceptor" evidence="12">
    <location>
        <position position="333"/>
    </location>
</feature>
<evidence type="ECO:0000313" key="16">
    <source>
        <dbReference type="Proteomes" id="UP001170379"/>
    </source>
</evidence>
<evidence type="ECO:0000256" key="7">
    <source>
        <dbReference type="ARBA" id="ARBA00022833"/>
    </source>
</evidence>
<feature type="binding site" evidence="12">
    <location>
        <position position="366"/>
    </location>
    <ligand>
        <name>Zn(2+)</name>
        <dbReference type="ChEBI" id="CHEBI:29105"/>
    </ligand>
</feature>
<keyword evidence="7 12" id="KW-0862">Zinc</keyword>
<feature type="binding site" evidence="12">
    <location>
        <position position="425"/>
    </location>
    <ligand>
        <name>Zn(2+)</name>
        <dbReference type="ChEBI" id="CHEBI:29105"/>
    </ligand>
</feature>
<evidence type="ECO:0000256" key="3">
    <source>
        <dbReference type="ARBA" id="ARBA00010178"/>
    </source>
</evidence>
<evidence type="ECO:0000256" key="14">
    <source>
        <dbReference type="RuleBase" id="RU004175"/>
    </source>
</evidence>
<feature type="active site" description="Proton acceptor" evidence="12">
    <location>
        <position position="332"/>
    </location>
</feature>
<reference evidence="15" key="2">
    <citation type="journal article" date="2022" name="Sci. Rep.">
        <title>In silico prediction of the enzymes involved in the degradation of the herbicide molinate by Gulosibacter molinativorax ON4T.</title>
        <authorList>
            <person name="Lopes A.R."/>
            <person name="Bunin E."/>
            <person name="Viana A.T."/>
            <person name="Froufe H."/>
            <person name="Munoz-Merida A."/>
            <person name="Pinho D."/>
            <person name="Figueiredo J."/>
            <person name="Barroso C."/>
            <person name="Vaz-Moreira I."/>
            <person name="Bellanger X."/>
            <person name="Egas C."/>
            <person name="Nunes O.C."/>
        </authorList>
    </citation>
    <scope>NUCLEOTIDE SEQUENCE</scope>
    <source>
        <strain evidence="15">ON4</strain>
    </source>
</reference>
<evidence type="ECO:0000256" key="1">
    <source>
        <dbReference type="ARBA" id="ARBA00003850"/>
    </source>
</evidence>
<keyword evidence="16" id="KW-1185">Reference proteome</keyword>
<feature type="binding site" evidence="12">
    <location>
        <position position="241"/>
    </location>
    <ligand>
        <name>substrate</name>
    </ligand>
</feature>
<dbReference type="RefSeq" id="WP_084147324.1">
    <property type="nucleotide sequence ID" value="NZ_CP028426.1"/>
</dbReference>
<evidence type="ECO:0000256" key="5">
    <source>
        <dbReference type="ARBA" id="ARBA00016531"/>
    </source>
</evidence>
<feature type="binding site" evidence="12">
    <location>
        <position position="263"/>
    </location>
    <ligand>
        <name>substrate</name>
    </ligand>
</feature>
<accession>A0ABT7C6K8</accession>
<dbReference type="Gene3D" id="1.20.5.1300">
    <property type="match status" value="1"/>
</dbReference>
<reference evidence="15" key="1">
    <citation type="submission" date="2018-03" db="EMBL/GenBank/DDBJ databases">
        <authorList>
            <person name="Nunes O.C."/>
            <person name="Lopes A.R."/>
            <person name="Froufe H."/>
            <person name="Munoz-Merida A."/>
            <person name="Barroso C."/>
            <person name="Egas C."/>
        </authorList>
    </citation>
    <scope>NUCLEOTIDE SEQUENCE</scope>
    <source>
        <strain evidence="15">ON4</strain>
    </source>
</reference>
<feature type="binding site" evidence="12">
    <location>
        <position position="266"/>
    </location>
    <ligand>
        <name>Zn(2+)</name>
        <dbReference type="ChEBI" id="CHEBI:29105"/>
    </ligand>
</feature>
<organism evidence="15 16">
    <name type="scientific">Gulosibacter molinativorax</name>
    <dbReference type="NCBI Taxonomy" id="256821"/>
    <lineage>
        <taxon>Bacteria</taxon>
        <taxon>Bacillati</taxon>
        <taxon>Actinomycetota</taxon>
        <taxon>Actinomycetes</taxon>
        <taxon>Micrococcales</taxon>
        <taxon>Microbacteriaceae</taxon>
        <taxon>Gulosibacter</taxon>
    </lineage>
</organism>
<dbReference type="InterPro" id="IPR012131">
    <property type="entry name" value="Hstdl_DH"/>
</dbReference>
<proteinExistence type="inferred from homology"/>
<dbReference type="InterPro" id="IPR001692">
    <property type="entry name" value="Histidinol_DH_CS"/>
</dbReference>
<gene>
    <name evidence="12 15" type="primary">hisD</name>
    <name evidence="15" type="ORF">C7K25_03315</name>
</gene>
<comment type="catalytic activity">
    <reaction evidence="11 12">
        <text>L-histidinol + 2 NAD(+) + H2O = L-histidine + 2 NADH + 3 H(+)</text>
        <dbReference type="Rhea" id="RHEA:20641"/>
        <dbReference type="ChEBI" id="CHEBI:15377"/>
        <dbReference type="ChEBI" id="CHEBI:15378"/>
        <dbReference type="ChEBI" id="CHEBI:57540"/>
        <dbReference type="ChEBI" id="CHEBI:57595"/>
        <dbReference type="ChEBI" id="CHEBI:57699"/>
        <dbReference type="ChEBI" id="CHEBI:57945"/>
        <dbReference type="EC" id="1.1.1.23"/>
    </reaction>
</comment>
<dbReference type="InterPro" id="IPR022695">
    <property type="entry name" value="Histidinol_DH_monofunct"/>
</dbReference>
<evidence type="ECO:0000313" key="15">
    <source>
        <dbReference type="EMBL" id="MDJ1370409.1"/>
    </source>
</evidence>
<dbReference type="Pfam" id="PF00815">
    <property type="entry name" value="Histidinol_dh"/>
    <property type="match status" value="1"/>
</dbReference>
<dbReference type="Proteomes" id="UP001170379">
    <property type="component" value="Unassembled WGS sequence"/>
</dbReference>
<keyword evidence="8 12" id="KW-0560">Oxidoreductase</keyword>
<evidence type="ECO:0000256" key="2">
    <source>
        <dbReference type="ARBA" id="ARBA00004940"/>
    </source>
</evidence>
<dbReference type="PRINTS" id="PR00083">
    <property type="entry name" value="HOLDHDRGNASE"/>
</dbReference>
<feature type="binding site" evidence="12">
    <location>
        <position position="333"/>
    </location>
    <ligand>
        <name>substrate</name>
    </ligand>
</feature>
<name>A0ABT7C6K8_9MICO</name>
<keyword evidence="12" id="KW-0028">Amino-acid biosynthesis</keyword>
<feature type="binding site" evidence="12">
    <location>
        <position position="420"/>
    </location>
    <ligand>
        <name>substrate</name>
    </ligand>
</feature>
<evidence type="ECO:0000256" key="8">
    <source>
        <dbReference type="ARBA" id="ARBA00023002"/>
    </source>
</evidence>
<dbReference type="PIRSF" id="PIRSF000099">
    <property type="entry name" value="Histidinol_dh"/>
    <property type="match status" value="1"/>
</dbReference>
<sequence>MMQTIDLRGKSLSASELRTAVPRPELDVTEALAGATALIQQVREHGEAGLLDQAERFDGVRPKAIRATAAEIEAAVANLDSAVRAALDEMIRRVRLASAAQVPAPATTVLGDGAIVEQRWEPVERVGLYVPGGKAVYPSSVVMNVVSAQAAGVKSIAIASPPQKDHGGAIHPTILAAAGLLGVAEVYAMGGAGAIGALAYGVESLGLEPVNVITGPGNVWVAAAKRAVTSVVGIDAEAGPTEVLIIADGSADPELVAADLLGQAEHDELAAAVLVTDSEALAEAVQPIVERRTLATKHADRAGVSLRGQQSAIVLVDNMAEAARVSNAYGPEHLQIQTADDDAVLEQITNAGAIFMGPYAPVPLGDYIAGSNHVLPTGGQAAHSSGLGAHTFLRAQQIIRYNRAALDEVRDRLRAIATDEDLPAHGESVDARFGTGREV</sequence>
<keyword evidence="9 12" id="KW-0520">NAD</keyword>
<comment type="caution">
    <text evidence="12">Lacks conserved residue(s) required for the propagation of feature annotation.</text>
</comment>
<comment type="caution">
    <text evidence="15">The sequence shown here is derived from an EMBL/GenBank/DDBJ whole genome shotgun (WGS) entry which is preliminary data.</text>
</comment>
<feature type="binding site" evidence="12">
    <location>
        <position position="425"/>
    </location>
    <ligand>
        <name>substrate</name>
    </ligand>
</feature>
<comment type="similarity">
    <text evidence="3 12 13 14">Belongs to the histidinol dehydrogenase family.</text>
</comment>
<protein>
    <recommendedName>
        <fullName evidence="5 12">Histidinol dehydrogenase</fullName>
        <shortName evidence="12">HDH</shortName>
        <ecNumber evidence="4 12">1.1.1.23</ecNumber>
    </recommendedName>
</protein>
<dbReference type="CDD" id="cd06572">
    <property type="entry name" value="Histidinol_dh"/>
    <property type="match status" value="1"/>
</dbReference>
<dbReference type="EC" id="1.1.1.23" evidence="4 12"/>